<reference evidence="2" key="1">
    <citation type="submission" date="2014-11" db="EMBL/GenBank/DDBJ databases">
        <authorList>
            <person name="Amaro Gonzalez C."/>
        </authorList>
    </citation>
    <scope>NUCLEOTIDE SEQUENCE</scope>
</reference>
<proteinExistence type="predicted"/>
<organism evidence="2">
    <name type="scientific">Anguilla anguilla</name>
    <name type="common">European freshwater eel</name>
    <name type="synonym">Muraena anguilla</name>
    <dbReference type="NCBI Taxonomy" id="7936"/>
    <lineage>
        <taxon>Eukaryota</taxon>
        <taxon>Metazoa</taxon>
        <taxon>Chordata</taxon>
        <taxon>Craniata</taxon>
        <taxon>Vertebrata</taxon>
        <taxon>Euteleostomi</taxon>
        <taxon>Actinopterygii</taxon>
        <taxon>Neopterygii</taxon>
        <taxon>Teleostei</taxon>
        <taxon>Anguilliformes</taxon>
        <taxon>Anguillidae</taxon>
        <taxon>Anguilla</taxon>
    </lineage>
</organism>
<keyword evidence="1" id="KW-0472">Membrane</keyword>
<accession>A0A0E9XBY0</accession>
<dbReference type="AlphaFoldDB" id="A0A0E9XBY0"/>
<feature type="transmembrane region" description="Helical" evidence="1">
    <location>
        <begin position="12"/>
        <end position="32"/>
    </location>
</feature>
<evidence type="ECO:0000313" key="2">
    <source>
        <dbReference type="EMBL" id="JAH99203.1"/>
    </source>
</evidence>
<name>A0A0E9XBY0_ANGAN</name>
<protein>
    <submittedName>
        <fullName evidence="2">Uncharacterized protein</fullName>
    </submittedName>
</protein>
<sequence length="33" mass="3917">MQLWHHFHLAQYGVVSTAVFLLNYTSILFKCFT</sequence>
<evidence type="ECO:0000256" key="1">
    <source>
        <dbReference type="SAM" id="Phobius"/>
    </source>
</evidence>
<keyword evidence="1" id="KW-1133">Transmembrane helix</keyword>
<reference evidence="2" key="2">
    <citation type="journal article" date="2015" name="Fish Shellfish Immunol.">
        <title>Early steps in the European eel (Anguilla anguilla)-Vibrio vulnificus interaction in the gills: Role of the RtxA13 toxin.</title>
        <authorList>
            <person name="Callol A."/>
            <person name="Pajuelo D."/>
            <person name="Ebbesson L."/>
            <person name="Teles M."/>
            <person name="MacKenzie S."/>
            <person name="Amaro C."/>
        </authorList>
    </citation>
    <scope>NUCLEOTIDE SEQUENCE</scope>
</reference>
<dbReference type="EMBL" id="GBXM01009374">
    <property type="protein sequence ID" value="JAH99203.1"/>
    <property type="molecule type" value="Transcribed_RNA"/>
</dbReference>
<keyword evidence="1" id="KW-0812">Transmembrane</keyword>